<sequence>MRTNELIEMLSTNIEPTDHGRLKRGLGLAAALGTGAALCVALLSLGVRPDLHNHGVLGFLFLKVAFGAGIVVLAGWLLTKVARPGGETRARPWVAATPFLGVMLLAAFSLASAPSSHWDRMLVGHMWLECLVSIPIIGVLPFAVLVWAVRRFAAPTDLVRTGALVGMAAGGISAIGYALNCMDDSVPFVALWYGGTIAFCTLAGALLGPRLLRGDLGEYQGLCAKPRFTGWKKSHDLKDPLTLMRHMQAGQHGLRCSLSRCPSSQWEGCKITLPLRSTSEDEASMLKRLNRVPASNRASRACRKSRAALRATCGRTCRRRPGCARPYGTVRRPIFLLIAQAHQS</sequence>
<protein>
    <submittedName>
        <fullName evidence="2">DUF1109 domain-containing protein</fullName>
    </submittedName>
</protein>
<keyword evidence="1" id="KW-1133">Transmembrane helix</keyword>
<dbReference type="KEGG" id="mee:DA075_30135"/>
<feature type="transmembrane region" description="Helical" evidence="1">
    <location>
        <begin position="90"/>
        <end position="111"/>
    </location>
</feature>
<evidence type="ECO:0000256" key="1">
    <source>
        <dbReference type="SAM" id="Phobius"/>
    </source>
</evidence>
<organism evidence="2 3">
    <name type="scientific">Methylobacterium currus</name>
    <dbReference type="NCBI Taxonomy" id="2051553"/>
    <lineage>
        <taxon>Bacteria</taxon>
        <taxon>Pseudomonadati</taxon>
        <taxon>Pseudomonadota</taxon>
        <taxon>Alphaproteobacteria</taxon>
        <taxon>Hyphomicrobiales</taxon>
        <taxon>Methylobacteriaceae</taxon>
        <taxon>Methylobacterium</taxon>
    </lineage>
</organism>
<keyword evidence="3" id="KW-1185">Reference proteome</keyword>
<dbReference type="OrthoDB" id="7764375at2"/>
<dbReference type="AlphaFoldDB" id="A0A2R4WUM5"/>
<evidence type="ECO:0000313" key="3">
    <source>
        <dbReference type="Proteomes" id="UP000244755"/>
    </source>
</evidence>
<dbReference type="EMBL" id="CP028844">
    <property type="protein sequence ID" value="AWB25205.1"/>
    <property type="molecule type" value="Genomic_DNA"/>
</dbReference>
<feature type="transmembrane region" description="Helical" evidence="1">
    <location>
        <begin position="191"/>
        <end position="212"/>
    </location>
</feature>
<dbReference type="Pfam" id="PF06532">
    <property type="entry name" value="NrsF"/>
    <property type="match status" value="1"/>
</dbReference>
<feature type="transmembrane region" description="Helical" evidence="1">
    <location>
        <begin position="59"/>
        <end position="78"/>
    </location>
</feature>
<reference evidence="2 3" key="1">
    <citation type="submission" date="2018-04" db="EMBL/GenBank/DDBJ databases">
        <title>Methylobacterium sp. PR1016A genome.</title>
        <authorList>
            <person name="Park W."/>
        </authorList>
    </citation>
    <scope>NUCLEOTIDE SEQUENCE [LARGE SCALE GENOMIC DNA]</scope>
    <source>
        <strain evidence="2 3">PR1016A</strain>
    </source>
</reference>
<gene>
    <name evidence="2" type="ORF">DA075_30135</name>
</gene>
<proteinExistence type="predicted"/>
<feature type="transmembrane region" description="Helical" evidence="1">
    <location>
        <begin position="131"/>
        <end position="149"/>
    </location>
</feature>
<keyword evidence="1" id="KW-0472">Membrane</keyword>
<name>A0A2R4WUM5_9HYPH</name>
<dbReference type="InterPro" id="IPR009495">
    <property type="entry name" value="NrsF"/>
</dbReference>
<feature type="transmembrane region" description="Helical" evidence="1">
    <location>
        <begin position="26"/>
        <end position="47"/>
    </location>
</feature>
<keyword evidence="1" id="KW-0812">Transmembrane</keyword>
<feature type="transmembrane region" description="Helical" evidence="1">
    <location>
        <begin position="161"/>
        <end position="179"/>
    </location>
</feature>
<dbReference type="Proteomes" id="UP000244755">
    <property type="component" value="Chromosome 2"/>
</dbReference>
<evidence type="ECO:0000313" key="2">
    <source>
        <dbReference type="EMBL" id="AWB25205.1"/>
    </source>
</evidence>
<accession>A0A2R4WUM5</accession>